<accession>A0ABP9AYA5</accession>
<gene>
    <name evidence="1" type="ORF">GCM10023307_08790</name>
</gene>
<evidence type="ECO:0000313" key="2">
    <source>
        <dbReference type="Proteomes" id="UP001499959"/>
    </source>
</evidence>
<keyword evidence="2" id="KW-1185">Reference proteome</keyword>
<protein>
    <recommendedName>
        <fullName evidence="3">STAS/SEC14 domain-containing protein</fullName>
    </recommendedName>
</protein>
<comment type="caution">
    <text evidence="1">The sequence shown here is derived from an EMBL/GenBank/DDBJ whole genome shotgun (WGS) entry which is preliminary data.</text>
</comment>
<dbReference type="EMBL" id="BAABJE010000002">
    <property type="protein sequence ID" value="GAA4786283.1"/>
    <property type="molecule type" value="Genomic_DNA"/>
</dbReference>
<reference evidence="2" key="1">
    <citation type="journal article" date="2019" name="Int. J. Syst. Evol. Microbiol.">
        <title>The Global Catalogue of Microorganisms (GCM) 10K type strain sequencing project: providing services to taxonomists for standard genome sequencing and annotation.</title>
        <authorList>
            <consortium name="The Broad Institute Genomics Platform"/>
            <consortium name="The Broad Institute Genome Sequencing Center for Infectious Disease"/>
            <person name="Wu L."/>
            <person name="Ma J."/>
        </authorList>
    </citation>
    <scope>NUCLEOTIDE SEQUENCE [LARGE SCALE GENOMIC DNA]</scope>
    <source>
        <strain evidence="2">JCM 18204</strain>
    </source>
</reference>
<name>A0ABP9AYA5_9GAMM</name>
<dbReference type="Proteomes" id="UP001499959">
    <property type="component" value="Unassembled WGS sequence"/>
</dbReference>
<evidence type="ECO:0000313" key="1">
    <source>
        <dbReference type="EMBL" id="GAA4786283.1"/>
    </source>
</evidence>
<evidence type="ECO:0008006" key="3">
    <source>
        <dbReference type="Google" id="ProtNLM"/>
    </source>
</evidence>
<dbReference type="RefSeq" id="WP_345302087.1">
    <property type="nucleotide sequence ID" value="NZ_BAABJE010000002.1"/>
</dbReference>
<organism evidence="1 2">
    <name type="scientific">Lysobacter hankyongensis</name>
    <dbReference type="NCBI Taxonomy" id="1176535"/>
    <lineage>
        <taxon>Bacteria</taxon>
        <taxon>Pseudomonadati</taxon>
        <taxon>Pseudomonadota</taxon>
        <taxon>Gammaproteobacteria</taxon>
        <taxon>Lysobacterales</taxon>
        <taxon>Lysobacteraceae</taxon>
        <taxon>Lysobacter</taxon>
    </lineage>
</organism>
<sequence length="141" mass="15807">MNDERSTDLPPTAEPAYRLACAVEDDILKVQVDGDVDAQPVRLAYWREIVRTGRERHCRKLLVIDRKKGRPATPEELAALAHAFRDLHGVFERIAVVEPTAAFMPAVEHGEIFARSLGINVRIFADAVSAERWVRFGSADD</sequence>
<proteinExistence type="predicted"/>